<name>A0A8K0GQL1_9ROSA</name>
<sequence>MRWIPVEDRNCTMGACVKPHDRDRTVIMYVHKDLSGDLSGGGGGLAINLPIVEKGMRWIPVEDCGPIMEAQGDLHEDLSDNEGGLAMNLSVAQKALIR</sequence>
<comment type="caution">
    <text evidence="1">The sequence shown here is derived from an EMBL/GenBank/DDBJ whole genome shotgun (WGS) entry which is preliminary data.</text>
</comment>
<accession>A0A8K0GQL1</accession>
<keyword evidence="2" id="KW-1185">Reference proteome</keyword>
<evidence type="ECO:0000313" key="1">
    <source>
        <dbReference type="EMBL" id="KAF3433198.1"/>
    </source>
</evidence>
<organism evidence="1 2">
    <name type="scientific">Rhamnella rubrinervis</name>
    <dbReference type="NCBI Taxonomy" id="2594499"/>
    <lineage>
        <taxon>Eukaryota</taxon>
        <taxon>Viridiplantae</taxon>
        <taxon>Streptophyta</taxon>
        <taxon>Embryophyta</taxon>
        <taxon>Tracheophyta</taxon>
        <taxon>Spermatophyta</taxon>
        <taxon>Magnoliopsida</taxon>
        <taxon>eudicotyledons</taxon>
        <taxon>Gunneridae</taxon>
        <taxon>Pentapetalae</taxon>
        <taxon>rosids</taxon>
        <taxon>fabids</taxon>
        <taxon>Rosales</taxon>
        <taxon>Rhamnaceae</taxon>
        <taxon>rhamnoid group</taxon>
        <taxon>Rhamneae</taxon>
        <taxon>Rhamnella</taxon>
    </lineage>
</organism>
<gene>
    <name evidence="1" type="ORF">FNV43_RR24300</name>
</gene>
<dbReference type="Proteomes" id="UP000796880">
    <property type="component" value="Unassembled WGS sequence"/>
</dbReference>
<proteinExistence type="predicted"/>
<dbReference type="AlphaFoldDB" id="A0A8K0GQL1"/>
<reference evidence="1" key="1">
    <citation type="submission" date="2020-03" db="EMBL/GenBank/DDBJ databases">
        <title>A high-quality chromosome-level genome assembly of a woody plant with both climbing and erect habits, Rhamnella rubrinervis.</title>
        <authorList>
            <person name="Lu Z."/>
            <person name="Yang Y."/>
            <person name="Zhu X."/>
            <person name="Sun Y."/>
        </authorList>
    </citation>
    <scope>NUCLEOTIDE SEQUENCE</scope>
    <source>
        <strain evidence="1">BYM</strain>
        <tissue evidence="1">Leaf</tissue>
    </source>
</reference>
<protein>
    <submittedName>
        <fullName evidence="1">Uncharacterized protein</fullName>
    </submittedName>
</protein>
<evidence type="ECO:0000313" key="2">
    <source>
        <dbReference type="Proteomes" id="UP000796880"/>
    </source>
</evidence>
<dbReference type="EMBL" id="VOIH02000011">
    <property type="protein sequence ID" value="KAF3433198.1"/>
    <property type="molecule type" value="Genomic_DNA"/>
</dbReference>